<comment type="caution">
    <text evidence="3">The sequence shown here is derived from an EMBL/GenBank/DDBJ whole genome shotgun (WGS) entry which is preliminary data.</text>
</comment>
<feature type="domain" description="UspA" evidence="2">
    <location>
        <begin position="148"/>
        <end position="275"/>
    </location>
</feature>
<dbReference type="InterPro" id="IPR006016">
    <property type="entry name" value="UspA"/>
</dbReference>
<dbReference type="EMBL" id="CAXJRC010000011">
    <property type="protein sequence ID" value="CAL2106093.1"/>
    <property type="molecule type" value="Genomic_DNA"/>
</dbReference>
<sequence>MKKIIVPIDFSLYAENALKTAAYLAKKIEAEILVVHMLELSNAIVSQSEAYTQEETLFYFKLAEKKFSRFLEKEYLKGIKITPVIKHFKIFSELERLAREEKADLIIMGSKGTSGVKELFIGSNTERVIRYANIPVLVVKDEPMETDFKTALFACDFSDDDIKPYQEAKAFFGMLGCAMKLVYVTTPNSRFKSTKEIMSKVVKFMNKVHEKIDFMDGIKIVADYSVEEGVLNYANSIQADVVAIATHGRKGIAHFFEGSISEDVANHSSLPVMTFKV</sequence>
<evidence type="ECO:0000256" key="1">
    <source>
        <dbReference type="ARBA" id="ARBA00008791"/>
    </source>
</evidence>
<dbReference type="SUPFAM" id="SSF52402">
    <property type="entry name" value="Adenine nucleotide alpha hydrolases-like"/>
    <property type="match status" value="2"/>
</dbReference>
<dbReference type="InterPro" id="IPR006015">
    <property type="entry name" value="Universal_stress_UspA"/>
</dbReference>
<feature type="domain" description="UspA" evidence="2">
    <location>
        <begin position="1"/>
        <end position="140"/>
    </location>
</feature>
<dbReference type="CDD" id="cd00293">
    <property type="entry name" value="USP-like"/>
    <property type="match status" value="2"/>
</dbReference>
<organism evidence="3 4">
    <name type="scientific">Tenacibaculum vairaonense</name>
    <dbReference type="NCBI Taxonomy" id="3137860"/>
    <lineage>
        <taxon>Bacteria</taxon>
        <taxon>Pseudomonadati</taxon>
        <taxon>Bacteroidota</taxon>
        <taxon>Flavobacteriia</taxon>
        <taxon>Flavobacteriales</taxon>
        <taxon>Flavobacteriaceae</taxon>
        <taxon>Tenacibaculum</taxon>
    </lineage>
</organism>
<gene>
    <name evidence="3" type="ORF">T190115A13A_10249</name>
</gene>
<comment type="similarity">
    <text evidence="1">Belongs to the universal stress protein A family.</text>
</comment>
<name>A0ABP1F8V2_9FLAO</name>
<reference evidence="3 4" key="1">
    <citation type="submission" date="2024-05" db="EMBL/GenBank/DDBJ databases">
        <authorList>
            <person name="Duchaud E."/>
        </authorList>
    </citation>
    <scope>NUCLEOTIDE SEQUENCE [LARGE SCALE GENOMIC DNA]</scope>
    <source>
        <strain evidence="3">Ena-SAMPLE-TAB-13-05-2024-13:56:06:370-140305</strain>
    </source>
</reference>
<dbReference type="PRINTS" id="PR01438">
    <property type="entry name" value="UNVRSLSTRESS"/>
</dbReference>
<dbReference type="PANTHER" id="PTHR46268">
    <property type="entry name" value="STRESS RESPONSE PROTEIN NHAX"/>
    <property type="match status" value="1"/>
</dbReference>
<dbReference type="InterPro" id="IPR014729">
    <property type="entry name" value="Rossmann-like_a/b/a_fold"/>
</dbReference>
<dbReference type="PANTHER" id="PTHR46268:SF6">
    <property type="entry name" value="UNIVERSAL STRESS PROTEIN UP12"/>
    <property type="match status" value="1"/>
</dbReference>
<evidence type="ECO:0000259" key="2">
    <source>
        <dbReference type="Pfam" id="PF00582"/>
    </source>
</evidence>
<evidence type="ECO:0000313" key="4">
    <source>
        <dbReference type="Proteomes" id="UP001497602"/>
    </source>
</evidence>
<proteinExistence type="inferred from homology"/>
<accession>A0ABP1F8V2</accession>
<protein>
    <submittedName>
        <fullName evidence="3">Nucleotide-binding universal stress UspA family protein</fullName>
    </submittedName>
</protein>
<dbReference type="Gene3D" id="3.40.50.620">
    <property type="entry name" value="HUPs"/>
    <property type="match status" value="2"/>
</dbReference>
<dbReference type="RefSeq" id="WP_348737898.1">
    <property type="nucleotide sequence ID" value="NZ_CAXJRC010000011.1"/>
</dbReference>
<keyword evidence="4" id="KW-1185">Reference proteome</keyword>
<evidence type="ECO:0000313" key="3">
    <source>
        <dbReference type="EMBL" id="CAL2106093.1"/>
    </source>
</evidence>
<dbReference type="Proteomes" id="UP001497602">
    <property type="component" value="Unassembled WGS sequence"/>
</dbReference>
<dbReference type="Pfam" id="PF00582">
    <property type="entry name" value="Usp"/>
    <property type="match status" value="2"/>
</dbReference>